<dbReference type="EMBL" id="AMCI01000365">
    <property type="protein sequence ID" value="EJX09556.1"/>
    <property type="molecule type" value="Genomic_DNA"/>
</dbReference>
<organism evidence="1">
    <name type="scientific">gut metagenome</name>
    <dbReference type="NCBI Taxonomy" id="749906"/>
    <lineage>
        <taxon>unclassified sequences</taxon>
        <taxon>metagenomes</taxon>
        <taxon>organismal metagenomes</taxon>
    </lineage>
</organism>
<dbReference type="AlphaFoldDB" id="J9D9Q8"/>
<accession>J9D9Q8</accession>
<protein>
    <submittedName>
        <fullName evidence="1">Uncharacterized protein</fullName>
    </submittedName>
</protein>
<gene>
    <name evidence="1" type="ORF">EVA_02338</name>
</gene>
<name>J9D9Q8_9ZZZZ</name>
<comment type="caution">
    <text evidence="1">The sequence shown here is derived from an EMBL/GenBank/DDBJ whole genome shotgun (WGS) entry which is preliminary data.</text>
</comment>
<reference evidence="1" key="1">
    <citation type="journal article" date="2012" name="PLoS ONE">
        <title>Gene sets for utilization of primary and secondary nutrition supplies in the distal gut of endangered iberian lynx.</title>
        <authorList>
            <person name="Alcaide M."/>
            <person name="Messina E."/>
            <person name="Richter M."/>
            <person name="Bargiela R."/>
            <person name="Peplies J."/>
            <person name="Huws S.A."/>
            <person name="Newbold C.J."/>
            <person name="Golyshin P.N."/>
            <person name="Simon M.A."/>
            <person name="Lopez G."/>
            <person name="Yakimov M.M."/>
            <person name="Ferrer M."/>
        </authorList>
    </citation>
    <scope>NUCLEOTIDE SEQUENCE</scope>
</reference>
<sequence length="47" mass="5421">MGTPDFRGAHIVYICLYMLRKGVTKILLGFRAILYWGTADFYHALVK</sequence>
<proteinExistence type="predicted"/>
<evidence type="ECO:0000313" key="1">
    <source>
        <dbReference type="EMBL" id="EJX09556.1"/>
    </source>
</evidence>